<organism evidence="1 2">
    <name type="scientific">Argiope bruennichi</name>
    <name type="common">Wasp spider</name>
    <name type="synonym">Aranea bruennichi</name>
    <dbReference type="NCBI Taxonomy" id="94029"/>
    <lineage>
        <taxon>Eukaryota</taxon>
        <taxon>Metazoa</taxon>
        <taxon>Ecdysozoa</taxon>
        <taxon>Arthropoda</taxon>
        <taxon>Chelicerata</taxon>
        <taxon>Arachnida</taxon>
        <taxon>Araneae</taxon>
        <taxon>Araneomorphae</taxon>
        <taxon>Entelegynae</taxon>
        <taxon>Araneoidea</taxon>
        <taxon>Araneidae</taxon>
        <taxon>Argiope</taxon>
    </lineage>
</organism>
<protein>
    <submittedName>
        <fullName evidence="1">Uncharacterized protein</fullName>
    </submittedName>
</protein>
<sequence length="232" mass="25904">MSDKGNEVLVWDCITVGSRSDFTNDHCLGKDLICIKSAMRMNVGPPTRFWKGNHQSEYYGRSKWLPHLERLLSASCIAWCLQASFKEHSKSATIAYVGGASSIYVTDFFLRRLASRSSNRGILRAGGFLFAVGISWCLNKAFKEHPQAAMKAFLAGALSTCLGKAIIFGDPLASWEESRRPKPPEKKVPEVSDMYYHYAAVPVRLQKNVEDAAKILRKISQEFHSIKIGEGI</sequence>
<dbReference type="AlphaFoldDB" id="A0A8T0EWF3"/>
<comment type="caution">
    <text evidence="1">The sequence shown here is derived from an EMBL/GenBank/DDBJ whole genome shotgun (WGS) entry which is preliminary data.</text>
</comment>
<dbReference type="Proteomes" id="UP000807504">
    <property type="component" value="Unassembled WGS sequence"/>
</dbReference>
<name>A0A8T0EWF3_ARGBR</name>
<keyword evidence="2" id="KW-1185">Reference proteome</keyword>
<evidence type="ECO:0000313" key="2">
    <source>
        <dbReference type="Proteomes" id="UP000807504"/>
    </source>
</evidence>
<evidence type="ECO:0000313" key="1">
    <source>
        <dbReference type="EMBL" id="KAF8778706.1"/>
    </source>
</evidence>
<proteinExistence type="predicted"/>
<dbReference type="EMBL" id="JABXBU010002072">
    <property type="protein sequence ID" value="KAF8778706.1"/>
    <property type="molecule type" value="Genomic_DNA"/>
</dbReference>
<reference evidence="1" key="2">
    <citation type="submission" date="2020-06" db="EMBL/GenBank/DDBJ databases">
        <authorList>
            <person name="Sheffer M."/>
        </authorList>
    </citation>
    <scope>NUCLEOTIDE SEQUENCE</scope>
</reference>
<gene>
    <name evidence="1" type="ORF">HNY73_015403</name>
</gene>
<accession>A0A8T0EWF3</accession>
<reference evidence="1" key="1">
    <citation type="journal article" date="2020" name="bioRxiv">
        <title>Chromosome-level reference genome of the European wasp spider Argiope bruennichi: a resource for studies on range expansion and evolutionary adaptation.</title>
        <authorList>
            <person name="Sheffer M.M."/>
            <person name="Hoppe A."/>
            <person name="Krehenwinkel H."/>
            <person name="Uhl G."/>
            <person name="Kuss A.W."/>
            <person name="Jensen L."/>
            <person name="Jensen C."/>
            <person name="Gillespie R.G."/>
            <person name="Hoff K.J."/>
            <person name="Prost S."/>
        </authorList>
    </citation>
    <scope>NUCLEOTIDE SEQUENCE</scope>
</reference>